<protein>
    <submittedName>
        <fullName evidence="2">Uncharacterized protein</fullName>
    </submittedName>
</protein>
<feature type="region of interest" description="Disordered" evidence="1">
    <location>
        <begin position="119"/>
        <end position="157"/>
    </location>
</feature>
<dbReference type="AlphaFoldDB" id="A0A9P8AKV9"/>
<dbReference type="EMBL" id="JAHMUF010000001">
    <property type="protein sequence ID" value="KAG7196233.1"/>
    <property type="molecule type" value="Genomic_DNA"/>
</dbReference>
<name>A0A9P8AKV9_9ASCO</name>
<evidence type="ECO:0000313" key="3">
    <source>
        <dbReference type="Proteomes" id="UP000790833"/>
    </source>
</evidence>
<evidence type="ECO:0000256" key="1">
    <source>
        <dbReference type="SAM" id="MobiDB-lite"/>
    </source>
</evidence>
<proteinExistence type="predicted"/>
<dbReference type="Proteomes" id="UP000790833">
    <property type="component" value="Unassembled WGS sequence"/>
</dbReference>
<feature type="region of interest" description="Disordered" evidence="1">
    <location>
        <begin position="1"/>
        <end position="52"/>
    </location>
</feature>
<gene>
    <name evidence="2" type="ORF">KQ657_000246</name>
</gene>
<reference evidence="2" key="1">
    <citation type="submission" date="2021-03" db="EMBL/GenBank/DDBJ databases">
        <authorList>
            <person name="Palmer J.M."/>
        </authorList>
    </citation>
    <scope>NUCLEOTIDE SEQUENCE</scope>
    <source>
        <strain evidence="2">ARV_011</strain>
    </source>
</reference>
<keyword evidence="3" id="KW-1185">Reference proteome</keyword>
<dbReference type="RefSeq" id="XP_043051778.1">
    <property type="nucleotide sequence ID" value="XM_043191101.1"/>
</dbReference>
<accession>A0A9P8AKV9</accession>
<organism evidence="2 3">
    <name type="scientific">Scheffersomyces spartinae</name>
    <dbReference type="NCBI Taxonomy" id="45513"/>
    <lineage>
        <taxon>Eukaryota</taxon>
        <taxon>Fungi</taxon>
        <taxon>Dikarya</taxon>
        <taxon>Ascomycota</taxon>
        <taxon>Saccharomycotina</taxon>
        <taxon>Pichiomycetes</taxon>
        <taxon>Debaryomycetaceae</taxon>
        <taxon>Scheffersomyces</taxon>
    </lineage>
</organism>
<dbReference type="GeneID" id="66113620"/>
<dbReference type="OrthoDB" id="284473at2759"/>
<sequence>MKSSIFLRESATPSRRPPRQTNGSLVKPRKSAVNNGNNNSGRGTGTAKNNSNNIVTATSFTTSTSRLTWSSLDELVLNYTTTGKLPPILSPTLPKQFERNDGSNAMINSDEEDIPLGLLSNTKRSPKKPLAGKALPFVPSGPLHPTPPTSKQSTSTSLPKIFKLKHVRWVNRLGDPVKPRLVLRITFHKNITEYANLIKDLSPSMAVESDSASVSPPPMGLGIYDKKDLKGSPLKNDSALSALSASMSAAVSASASTATSTSISSSKSIFTPKRQLSPVKSLPSQHPTNTIQIPKIPGFVSIPNTISTKNVDKQVLITRKTNWMKLAKENRAKVSKGRNKLQQTLLWMDSLILQMVANDLDERIKIMNDILPSERLWRNMFDDINDFLKNTQTQEEKNQYEDFYVLVVCLLYHTNGLVLKRINNILTKVIDLYTKRNDGDIINKVVELQYQAIHNGNLILDYLLNGNPNHMMSTISSKFPKTWYHRTTNIQNLTKPLNDLRPTSNAYYLPLGNFSSLNDISALLHNILREFIESNNINYSLACSQKGI</sequence>
<comment type="caution">
    <text evidence="2">The sequence shown here is derived from an EMBL/GenBank/DDBJ whole genome shotgun (WGS) entry which is preliminary data.</text>
</comment>
<evidence type="ECO:0000313" key="2">
    <source>
        <dbReference type="EMBL" id="KAG7196233.1"/>
    </source>
</evidence>